<comment type="caution">
    <text evidence="2">The sequence shown here is derived from an EMBL/GenBank/DDBJ whole genome shotgun (WGS) entry which is preliminary data.</text>
</comment>
<accession>A0A8H4NB59</accession>
<proteinExistence type="predicted"/>
<protein>
    <submittedName>
        <fullName evidence="2">Uncharacterized protein</fullName>
    </submittedName>
</protein>
<reference evidence="2 3" key="1">
    <citation type="submission" date="2020-01" db="EMBL/GenBank/DDBJ databases">
        <title>Identification and distribution of gene clusters putatively required for synthesis of sphingolipid metabolism inhibitors in phylogenetically diverse species of the filamentous fungus Fusarium.</title>
        <authorList>
            <person name="Kim H.-S."/>
            <person name="Busman M."/>
            <person name="Brown D.W."/>
            <person name="Divon H."/>
            <person name="Uhlig S."/>
            <person name="Proctor R.H."/>
        </authorList>
    </citation>
    <scope>NUCLEOTIDE SEQUENCE [LARGE SCALE GENOMIC DNA]</scope>
    <source>
        <strain evidence="2 3">NRRL 13308</strain>
    </source>
</reference>
<dbReference type="Proteomes" id="UP000536711">
    <property type="component" value="Unassembled WGS sequence"/>
</dbReference>
<keyword evidence="1" id="KW-0732">Signal</keyword>
<evidence type="ECO:0000313" key="2">
    <source>
        <dbReference type="EMBL" id="KAF4415815.1"/>
    </source>
</evidence>
<keyword evidence="3" id="KW-1185">Reference proteome</keyword>
<name>A0A8H4NB59_9HYPO</name>
<gene>
    <name evidence="2" type="ORF">FACUT_13084</name>
</gene>
<organism evidence="2 3">
    <name type="scientific">Fusarium acutatum</name>
    <dbReference type="NCBI Taxonomy" id="78861"/>
    <lineage>
        <taxon>Eukaryota</taxon>
        <taxon>Fungi</taxon>
        <taxon>Dikarya</taxon>
        <taxon>Ascomycota</taxon>
        <taxon>Pezizomycotina</taxon>
        <taxon>Sordariomycetes</taxon>
        <taxon>Hypocreomycetidae</taxon>
        <taxon>Hypocreales</taxon>
        <taxon>Nectriaceae</taxon>
        <taxon>Fusarium</taxon>
        <taxon>Fusarium fujikuroi species complex</taxon>
    </lineage>
</organism>
<sequence>MQQPKAMHFLTASVLATLISAATAAKQMQINYYSDTKCKSYSGQLDVTWAQSIYAGKTNCYNYHYGSSMLIAECQAGGCLCNIYKSRDCNDYLDQMRYTGDFKCKTAASLAQSFACYYNA</sequence>
<dbReference type="OrthoDB" id="4887973at2759"/>
<feature type="signal peptide" evidence="1">
    <location>
        <begin position="1"/>
        <end position="24"/>
    </location>
</feature>
<evidence type="ECO:0000313" key="3">
    <source>
        <dbReference type="Proteomes" id="UP000536711"/>
    </source>
</evidence>
<dbReference type="AlphaFoldDB" id="A0A8H4NB59"/>
<feature type="chain" id="PRO_5034575804" evidence="1">
    <location>
        <begin position="25"/>
        <end position="120"/>
    </location>
</feature>
<dbReference type="EMBL" id="JAADJF010000510">
    <property type="protein sequence ID" value="KAF4415815.1"/>
    <property type="molecule type" value="Genomic_DNA"/>
</dbReference>
<evidence type="ECO:0000256" key="1">
    <source>
        <dbReference type="SAM" id="SignalP"/>
    </source>
</evidence>